<feature type="compositionally biased region" description="Low complexity" evidence="1">
    <location>
        <begin position="56"/>
        <end position="78"/>
    </location>
</feature>
<protein>
    <submittedName>
        <fullName evidence="3">Uncharacterized protein</fullName>
    </submittedName>
</protein>
<reference evidence="3" key="1">
    <citation type="submission" date="2021-02" db="EMBL/GenBank/DDBJ databases">
        <title>First Annotated Genome of the Yellow-green Alga Tribonema minus.</title>
        <authorList>
            <person name="Mahan K.M."/>
        </authorList>
    </citation>
    <scope>NUCLEOTIDE SEQUENCE</scope>
    <source>
        <strain evidence="3">UTEX B ZZ1240</strain>
    </source>
</reference>
<feature type="region of interest" description="Disordered" evidence="1">
    <location>
        <begin position="106"/>
        <end position="193"/>
    </location>
</feature>
<evidence type="ECO:0000313" key="4">
    <source>
        <dbReference type="Proteomes" id="UP000664859"/>
    </source>
</evidence>
<keyword evidence="2" id="KW-0732">Signal</keyword>
<dbReference type="AlphaFoldDB" id="A0A836CDI3"/>
<feature type="compositionally biased region" description="Low complexity" evidence="1">
    <location>
        <begin position="144"/>
        <end position="174"/>
    </location>
</feature>
<keyword evidence="4" id="KW-1185">Reference proteome</keyword>
<dbReference type="Proteomes" id="UP000664859">
    <property type="component" value="Unassembled WGS sequence"/>
</dbReference>
<dbReference type="EMBL" id="JAFCMP010000335">
    <property type="protein sequence ID" value="KAG5181148.1"/>
    <property type="molecule type" value="Genomic_DNA"/>
</dbReference>
<evidence type="ECO:0000313" key="3">
    <source>
        <dbReference type="EMBL" id="KAG5181148.1"/>
    </source>
</evidence>
<organism evidence="3 4">
    <name type="scientific">Tribonema minus</name>
    <dbReference type="NCBI Taxonomy" id="303371"/>
    <lineage>
        <taxon>Eukaryota</taxon>
        <taxon>Sar</taxon>
        <taxon>Stramenopiles</taxon>
        <taxon>Ochrophyta</taxon>
        <taxon>PX clade</taxon>
        <taxon>Xanthophyceae</taxon>
        <taxon>Tribonematales</taxon>
        <taxon>Tribonemataceae</taxon>
        <taxon>Tribonema</taxon>
    </lineage>
</organism>
<feature type="chain" id="PRO_5032659145" evidence="2">
    <location>
        <begin position="24"/>
        <end position="193"/>
    </location>
</feature>
<feature type="compositionally biased region" description="Low complexity" evidence="1">
    <location>
        <begin position="112"/>
        <end position="126"/>
    </location>
</feature>
<feature type="signal peptide" evidence="2">
    <location>
        <begin position="1"/>
        <end position="23"/>
    </location>
</feature>
<feature type="region of interest" description="Disordered" evidence="1">
    <location>
        <begin position="56"/>
        <end position="81"/>
    </location>
</feature>
<accession>A0A836CDI3</accession>
<evidence type="ECO:0000256" key="2">
    <source>
        <dbReference type="SAM" id="SignalP"/>
    </source>
</evidence>
<name>A0A836CDI3_9STRA</name>
<sequence>MVLDASDAHLVLLAMLAPSPALALSAFINDLTPANANILTIQRFFARRQHSATNAATSLASTTACTPTTTPAASSDPSWCPQTRQRDCTAWTATAQSLIRQRHAFRTPASKATTAQQTCTAWTEQTMQPSTSTRPAMMHAKNMPPRASSRSSNPSSSRRGARHQQQVTNQNQQTSASVWRKHTNPASPDSEAI</sequence>
<proteinExistence type="predicted"/>
<comment type="caution">
    <text evidence="3">The sequence shown here is derived from an EMBL/GenBank/DDBJ whole genome shotgun (WGS) entry which is preliminary data.</text>
</comment>
<evidence type="ECO:0000256" key="1">
    <source>
        <dbReference type="SAM" id="MobiDB-lite"/>
    </source>
</evidence>
<gene>
    <name evidence="3" type="ORF">JKP88DRAFT_222558</name>
</gene>